<dbReference type="AlphaFoldDB" id="A0A2X2M2J6"/>
<organism evidence="7 8">
    <name type="scientific">Streptococcus agalactiae</name>
    <dbReference type="NCBI Taxonomy" id="1311"/>
    <lineage>
        <taxon>Bacteria</taxon>
        <taxon>Bacillati</taxon>
        <taxon>Bacillota</taxon>
        <taxon>Bacilli</taxon>
        <taxon>Lactobacillales</taxon>
        <taxon>Streptococcaceae</taxon>
        <taxon>Streptococcus</taxon>
    </lineage>
</organism>
<gene>
    <name evidence="7" type="ORF">NCTC8181_02271</name>
</gene>
<dbReference type="PANTHER" id="PTHR30287">
    <property type="entry name" value="MEMBRANE COMPONENT OF PREDICTED ABC SUPERFAMILY METABOLITE UPTAKE TRANSPORTER"/>
    <property type="match status" value="1"/>
</dbReference>
<feature type="domain" description="ABC3 transporter permease C-terminal" evidence="6">
    <location>
        <begin position="351"/>
        <end position="467"/>
    </location>
</feature>
<dbReference type="RefSeq" id="WP_000520607.1">
    <property type="nucleotide sequence ID" value="NZ_JBQKVV010000008.1"/>
</dbReference>
<keyword evidence="5" id="KW-0472">Membrane</keyword>
<proteinExistence type="predicted"/>
<comment type="caution">
    <text evidence="7">The sequence shown here is derived from an EMBL/GenBank/DDBJ whole genome shotgun (WGS) entry which is preliminary data.</text>
</comment>
<reference evidence="7 8" key="1">
    <citation type="submission" date="2018-06" db="EMBL/GenBank/DDBJ databases">
        <authorList>
            <consortium name="Pathogen Informatics"/>
            <person name="Doyle S."/>
        </authorList>
    </citation>
    <scope>NUCLEOTIDE SEQUENCE [LARGE SCALE GENOMIC DNA]</scope>
    <source>
        <strain evidence="7 8">NCTC8181</strain>
    </source>
</reference>
<dbReference type="Pfam" id="PF02687">
    <property type="entry name" value="FtsX"/>
    <property type="match status" value="2"/>
</dbReference>
<sequence length="876" mass="99318">MGKTFWKDIYRSITTSKGRFSSILLLMMLGSFAFIGLKVASPNMQRTAQNYLAHHHVMDITVFNSWGLDKHDQTVLESLKGSQVEFSYFIDTTPQQNSKSYRLYSNTKTISTFDLVKGRLPLNKSEIALSFQERKKYAIGDKINFKQDKNKLFSNTGPLTIVGFVNSTEVWSKTNLGSSQTGDGDLDSYGVLDKTAFHSPVYTMARVTFKDLRLINPFSISYKEKVAKYQEKVSRKLNIHNKIRYTKTKKESLRKIDEEEKSLLKAQKQINRLDNDSLAMPLSQRQAIQMKIKQDRLSLLKRTKELLKLRHNTQIMESPQIIVYNRATFPGGQGYNTFDSSTNSTSKISNLFPIILYLVAALVTLTTMTRFVEEERTNAGILKALGYSDRQVIFKFIIYGFIAGTLGTTLGIIGGHYLLPRIISDIISKDLTIPNTQYHLFLNYSLLAFVFSLLSIVLPVFVITRRELKEKAAFLLLPKPPAKGSKIALEYINWIWKKLSFTQKVTARNIFRYKQRMIMTIFGVAGSVALLFSGLGIQSSLKQTVNEHFGRIMPYDILLTYNTNASPQKILKLLSKDSKTDKYQPIHLENLDESIPGQINKQSISLFITDKKQLLPFIYLQEATTSKSLHLNNKGIIISKKLAQFYHVNTGDFIHLSHSQTLPSRKLKIAGVVNANVGHYIFMTKQYYRTIFKKEAKDNAFLVKLTKHKIANNLAEKLLEINGVESLTQNALQMASVEAVVRSLDGSMTILVVVSLLLAIVILYNLTNINLAERKRELSTIKVLGFYNEEVTLYIYRETIILSTIGVILGTISGTYLHRQMMSLIGSDQILFGEKVSPTTFIIPISVIVIILISLGFIVNHQLKKLNMLDALKSVD</sequence>
<evidence type="ECO:0000256" key="3">
    <source>
        <dbReference type="ARBA" id="ARBA00022692"/>
    </source>
</evidence>
<evidence type="ECO:0000256" key="2">
    <source>
        <dbReference type="ARBA" id="ARBA00022475"/>
    </source>
</evidence>
<feature type="domain" description="ABC3 transporter permease C-terminal" evidence="6">
    <location>
        <begin position="750"/>
        <end position="857"/>
    </location>
</feature>
<accession>A0A2X2M2J6</accession>
<dbReference type="EMBL" id="UAVB01000001">
    <property type="protein sequence ID" value="SQA19205.1"/>
    <property type="molecule type" value="Genomic_DNA"/>
</dbReference>
<keyword evidence="4" id="KW-1133">Transmembrane helix</keyword>
<comment type="subcellular location">
    <subcellularLocation>
        <location evidence="1">Cell membrane</location>
        <topology evidence="1">Multi-pass membrane protein</topology>
    </subcellularLocation>
</comment>
<protein>
    <submittedName>
        <fullName evidence="7">ABC transporter permease protein</fullName>
    </submittedName>
</protein>
<name>A0A2X2M2J6_STRAG</name>
<dbReference type="PANTHER" id="PTHR30287:SF1">
    <property type="entry name" value="INNER MEMBRANE PROTEIN"/>
    <property type="match status" value="1"/>
</dbReference>
<dbReference type="InterPro" id="IPR003838">
    <property type="entry name" value="ABC3_permease_C"/>
</dbReference>
<evidence type="ECO:0000256" key="1">
    <source>
        <dbReference type="ARBA" id="ARBA00004651"/>
    </source>
</evidence>
<dbReference type="InterPro" id="IPR038766">
    <property type="entry name" value="Membrane_comp_ABC_pdt"/>
</dbReference>
<dbReference type="Proteomes" id="UP000250200">
    <property type="component" value="Unassembled WGS sequence"/>
</dbReference>
<dbReference type="GO" id="GO:0005886">
    <property type="term" value="C:plasma membrane"/>
    <property type="evidence" value="ECO:0007669"/>
    <property type="project" value="UniProtKB-SubCell"/>
</dbReference>
<keyword evidence="3" id="KW-0812">Transmembrane</keyword>
<evidence type="ECO:0000256" key="5">
    <source>
        <dbReference type="ARBA" id="ARBA00023136"/>
    </source>
</evidence>
<keyword evidence="2" id="KW-1003">Cell membrane</keyword>
<evidence type="ECO:0000313" key="7">
    <source>
        <dbReference type="EMBL" id="SQA19205.1"/>
    </source>
</evidence>
<evidence type="ECO:0000259" key="6">
    <source>
        <dbReference type="Pfam" id="PF02687"/>
    </source>
</evidence>
<evidence type="ECO:0000256" key="4">
    <source>
        <dbReference type="ARBA" id="ARBA00022989"/>
    </source>
</evidence>
<evidence type="ECO:0000313" key="8">
    <source>
        <dbReference type="Proteomes" id="UP000250200"/>
    </source>
</evidence>